<dbReference type="Proteomes" id="UP000287651">
    <property type="component" value="Unassembled WGS sequence"/>
</dbReference>
<organism evidence="1 2">
    <name type="scientific">Ensete ventricosum</name>
    <name type="common">Abyssinian banana</name>
    <name type="synonym">Musa ensete</name>
    <dbReference type="NCBI Taxonomy" id="4639"/>
    <lineage>
        <taxon>Eukaryota</taxon>
        <taxon>Viridiplantae</taxon>
        <taxon>Streptophyta</taxon>
        <taxon>Embryophyta</taxon>
        <taxon>Tracheophyta</taxon>
        <taxon>Spermatophyta</taxon>
        <taxon>Magnoliopsida</taxon>
        <taxon>Liliopsida</taxon>
        <taxon>Zingiberales</taxon>
        <taxon>Musaceae</taxon>
        <taxon>Ensete</taxon>
    </lineage>
</organism>
<evidence type="ECO:0000313" key="1">
    <source>
        <dbReference type="EMBL" id="RRT58902.1"/>
    </source>
</evidence>
<reference evidence="1 2" key="1">
    <citation type="journal article" date="2014" name="Agronomy (Basel)">
        <title>A Draft Genome Sequence for Ensete ventricosum, the Drought-Tolerant Tree Against Hunger.</title>
        <authorList>
            <person name="Harrison J."/>
            <person name="Moore K.A."/>
            <person name="Paszkiewicz K."/>
            <person name="Jones T."/>
            <person name="Grant M."/>
            <person name="Ambacheew D."/>
            <person name="Muzemil S."/>
            <person name="Studholme D.J."/>
        </authorList>
    </citation>
    <scope>NUCLEOTIDE SEQUENCE [LARGE SCALE GENOMIC DNA]</scope>
</reference>
<accession>A0A426Z4K3</accession>
<protein>
    <submittedName>
        <fullName evidence="1">Uncharacterized protein</fullName>
    </submittedName>
</protein>
<gene>
    <name evidence="1" type="ORF">B296_00010982</name>
</gene>
<proteinExistence type="predicted"/>
<comment type="caution">
    <text evidence="1">The sequence shown here is derived from an EMBL/GenBank/DDBJ whole genome shotgun (WGS) entry which is preliminary data.</text>
</comment>
<dbReference type="EMBL" id="AMZH03008463">
    <property type="protein sequence ID" value="RRT58902.1"/>
    <property type="molecule type" value="Genomic_DNA"/>
</dbReference>
<evidence type="ECO:0000313" key="2">
    <source>
        <dbReference type="Proteomes" id="UP000287651"/>
    </source>
</evidence>
<sequence>MSEVGLRENLDMLEECWAQAHLKTMHYQRIVSRLYNRRIRPRPIGEGDLVLKKAEVSDPGHTRGKLTPRWEEPYHVTRVVRDGTYTLSTMEGKTLPQT</sequence>
<dbReference type="AlphaFoldDB" id="A0A426Z4K3"/>
<name>A0A426Z4K3_ENSVE</name>